<feature type="compositionally biased region" description="Acidic residues" evidence="1">
    <location>
        <begin position="190"/>
        <end position="201"/>
    </location>
</feature>
<keyword evidence="2" id="KW-0812">Transmembrane</keyword>
<keyword evidence="2" id="KW-1133">Transmembrane helix</keyword>
<feature type="domain" description="FHA" evidence="3">
    <location>
        <begin position="33"/>
        <end position="95"/>
    </location>
</feature>
<dbReference type="GeneID" id="28899683"/>
<feature type="region of interest" description="Disordered" evidence="1">
    <location>
        <begin position="696"/>
        <end position="726"/>
    </location>
</feature>
<keyword evidence="5" id="KW-1185">Reference proteome</keyword>
<evidence type="ECO:0000256" key="2">
    <source>
        <dbReference type="SAM" id="Phobius"/>
    </source>
</evidence>
<evidence type="ECO:0000259" key="3">
    <source>
        <dbReference type="PROSITE" id="PS50006"/>
    </source>
</evidence>
<dbReference type="EMBL" id="KV407468">
    <property type="protein sequence ID" value="KZF18988.1"/>
    <property type="molecule type" value="Genomic_DNA"/>
</dbReference>
<sequence length="762" mass="83310">MGDKQVSVTLTPISFEDDFPERVINLDPERTEARLGRCSKSSTKNLLAAKDNGLFESPVMSRDHAKLYIIPPSSSAVYVKDSGSMHGTAVNGMPLGRHISFPLKNGDKLRFGTAVSRGNQTFNAREVQVNIDWSKWQPPTPESSSSPTRKGSPAVFIVPDASSDSEQEVTLIASSKVTRRGIRVPEVSDSEYDDSVIEDSAEPTIEMDVTTSAERKTLRSTPLGGTHTRFDSPEFAPEELDLEDKGGKKITPQSPASTGEVPGPHAGSISEEASRQSSDMVVEDSMSALEAATPKKMMTGYETPQRQQSNEEDAFYDNNHPSWSTALYGQMESQESPGYSPEPSPKSAIQDYLSERLSPGYSPEPEGQDNAQEFNYKESDSPGYSPEHSPEPDLQLNADNIKDSPGYSVDDLPQRMTPVSSIPSPKMKAACSPLPSPGLMDPRLPKQHSDSEADSWLPSAAEIAEMAYQNSFYPNEVNLPNSSRQRWSGFAKRPMKDITTLPEFLSAHPERAATPTNQTISRMTIGSLVHQTPSTENGNGDISLSGAQADSNAISSVKEELLPQSLNERQFITRDPRLIRMYDESKLERGLWETEKDEVQGATYPSAAAGTQTEHTAAYHLEKETPNRISIKDIVNYPSPPKTKRKADQISESVGEDSLLNHGGSLSSQDSVMQDAQPRDFPLSFSDIEIFVPLNGGTQTSSSADQSVQTHQPAPERAPKRRKTTHTWRRSFLTHALTAFTSAVIGGAGVFFGLLALPESNQ</sequence>
<dbReference type="AlphaFoldDB" id="A0A164ZE59"/>
<dbReference type="STRING" id="1328760.A0A164ZE59"/>
<accession>A0A164ZE59</accession>
<proteinExistence type="predicted"/>
<dbReference type="SUPFAM" id="SSF49879">
    <property type="entry name" value="SMAD/FHA domain"/>
    <property type="match status" value="1"/>
</dbReference>
<dbReference type="InterPro" id="IPR000253">
    <property type="entry name" value="FHA_dom"/>
</dbReference>
<protein>
    <recommendedName>
        <fullName evidence="3">FHA domain-containing protein</fullName>
    </recommendedName>
</protein>
<dbReference type="PROSITE" id="PS50006">
    <property type="entry name" value="FHA_DOMAIN"/>
    <property type="match status" value="1"/>
</dbReference>
<reference evidence="4 5" key="1">
    <citation type="journal article" date="2016" name="Fungal Biol.">
        <title>The genome of Xylona heveae provides a window into fungal endophytism.</title>
        <authorList>
            <person name="Gazis R."/>
            <person name="Kuo A."/>
            <person name="Riley R."/>
            <person name="LaButti K."/>
            <person name="Lipzen A."/>
            <person name="Lin J."/>
            <person name="Amirebrahimi M."/>
            <person name="Hesse C.N."/>
            <person name="Spatafora J.W."/>
            <person name="Henrissat B."/>
            <person name="Hainaut M."/>
            <person name="Grigoriev I.V."/>
            <person name="Hibbett D.S."/>
        </authorList>
    </citation>
    <scope>NUCLEOTIDE SEQUENCE [LARGE SCALE GENOMIC DNA]</scope>
    <source>
        <strain evidence="4 5">TC161</strain>
    </source>
</reference>
<feature type="transmembrane region" description="Helical" evidence="2">
    <location>
        <begin position="732"/>
        <end position="757"/>
    </location>
</feature>
<feature type="region of interest" description="Disordered" evidence="1">
    <location>
        <begin position="134"/>
        <end position="154"/>
    </location>
</feature>
<dbReference type="Proteomes" id="UP000076632">
    <property type="component" value="Unassembled WGS sequence"/>
</dbReference>
<evidence type="ECO:0000256" key="1">
    <source>
        <dbReference type="SAM" id="MobiDB-lite"/>
    </source>
</evidence>
<dbReference type="InParanoid" id="A0A164ZE59"/>
<dbReference type="InterPro" id="IPR008984">
    <property type="entry name" value="SMAD_FHA_dom_sf"/>
</dbReference>
<dbReference type="RefSeq" id="XP_018184543.1">
    <property type="nucleotide sequence ID" value="XM_018334546.1"/>
</dbReference>
<feature type="region of interest" description="Disordered" evidence="1">
    <location>
        <begin position="190"/>
        <end position="429"/>
    </location>
</feature>
<gene>
    <name evidence="4" type="ORF">L228DRAFT_264111</name>
</gene>
<organism evidence="4 5">
    <name type="scientific">Xylona heveae (strain CBS 132557 / TC161)</name>
    <dbReference type="NCBI Taxonomy" id="1328760"/>
    <lineage>
        <taxon>Eukaryota</taxon>
        <taxon>Fungi</taxon>
        <taxon>Dikarya</taxon>
        <taxon>Ascomycota</taxon>
        <taxon>Pezizomycotina</taxon>
        <taxon>Xylonomycetes</taxon>
        <taxon>Xylonales</taxon>
        <taxon>Xylonaceae</taxon>
        <taxon>Xylona</taxon>
    </lineage>
</organism>
<name>A0A164ZE59_XYLHT</name>
<evidence type="ECO:0000313" key="5">
    <source>
        <dbReference type="Proteomes" id="UP000076632"/>
    </source>
</evidence>
<dbReference type="OrthoDB" id="4096268at2759"/>
<dbReference type="Pfam" id="PF00498">
    <property type="entry name" value="FHA"/>
    <property type="match status" value="1"/>
</dbReference>
<feature type="compositionally biased region" description="Polar residues" evidence="1">
    <location>
        <begin position="696"/>
        <end position="712"/>
    </location>
</feature>
<feature type="compositionally biased region" description="Polar residues" evidence="1">
    <location>
        <begin position="319"/>
        <end position="337"/>
    </location>
</feature>
<keyword evidence="2" id="KW-0472">Membrane</keyword>
<dbReference type="Gene3D" id="2.60.200.20">
    <property type="match status" value="1"/>
</dbReference>
<evidence type="ECO:0000313" key="4">
    <source>
        <dbReference type="EMBL" id="KZF18988.1"/>
    </source>
</evidence>